<protein>
    <submittedName>
        <fullName evidence="4">Uncharacterized protein LOC106179816</fullName>
    </submittedName>
</protein>
<dbReference type="PROSITE" id="PS51257">
    <property type="entry name" value="PROKAR_LIPOPROTEIN"/>
    <property type="match status" value="1"/>
</dbReference>
<evidence type="ECO:0000313" key="4">
    <source>
        <dbReference type="RefSeq" id="XP_013419038.1"/>
    </source>
</evidence>
<reference evidence="4" key="1">
    <citation type="submission" date="2025-08" db="UniProtKB">
        <authorList>
            <consortium name="RefSeq"/>
        </authorList>
    </citation>
    <scope>IDENTIFICATION</scope>
    <source>
        <tissue evidence="4">Gonads</tissue>
    </source>
</reference>
<proteinExistence type="predicted"/>
<feature type="compositionally biased region" description="Polar residues" evidence="1">
    <location>
        <begin position="182"/>
        <end position="198"/>
    </location>
</feature>
<name>A0A1S3K8T5_LINAN</name>
<organism evidence="3 4">
    <name type="scientific">Lingula anatina</name>
    <name type="common">Brachiopod</name>
    <name type="synonym">Lingula unguis</name>
    <dbReference type="NCBI Taxonomy" id="7574"/>
    <lineage>
        <taxon>Eukaryota</taxon>
        <taxon>Metazoa</taxon>
        <taxon>Spiralia</taxon>
        <taxon>Lophotrochozoa</taxon>
        <taxon>Brachiopoda</taxon>
        <taxon>Linguliformea</taxon>
        <taxon>Lingulata</taxon>
        <taxon>Lingulida</taxon>
        <taxon>Linguloidea</taxon>
        <taxon>Lingulidae</taxon>
        <taxon>Lingula</taxon>
    </lineage>
</organism>
<feature type="region of interest" description="Disordered" evidence="1">
    <location>
        <begin position="176"/>
        <end position="206"/>
    </location>
</feature>
<feature type="signal peptide" evidence="2">
    <location>
        <begin position="1"/>
        <end position="24"/>
    </location>
</feature>
<keyword evidence="2" id="KW-0732">Signal</keyword>
<accession>A0A1S3K8T5</accession>
<dbReference type="AlphaFoldDB" id="A0A1S3K8T5"/>
<dbReference type="RefSeq" id="XP_013419038.1">
    <property type="nucleotide sequence ID" value="XM_013563584.1"/>
</dbReference>
<dbReference type="Proteomes" id="UP000085678">
    <property type="component" value="Unplaced"/>
</dbReference>
<dbReference type="STRING" id="7574.A0A1S3K8T5"/>
<evidence type="ECO:0000256" key="2">
    <source>
        <dbReference type="SAM" id="SignalP"/>
    </source>
</evidence>
<feature type="region of interest" description="Disordered" evidence="1">
    <location>
        <begin position="56"/>
        <end position="92"/>
    </location>
</feature>
<evidence type="ECO:0000256" key="1">
    <source>
        <dbReference type="SAM" id="MobiDB-lite"/>
    </source>
</evidence>
<evidence type="ECO:0000313" key="3">
    <source>
        <dbReference type="Proteomes" id="UP000085678"/>
    </source>
</evidence>
<dbReference type="InParanoid" id="A0A1S3K8T5"/>
<feature type="chain" id="PRO_5010233718" evidence="2">
    <location>
        <begin position="25"/>
        <end position="254"/>
    </location>
</feature>
<gene>
    <name evidence="4" type="primary">LOC106179816</name>
</gene>
<dbReference type="KEGG" id="lak:106179816"/>
<keyword evidence="3" id="KW-1185">Reference proteome</keyword>
<dbReference type="GeneID" id="106179816"/>
<sequence length="254" mass="28770">MKSFLVIVELLVYSLLFSSCYVQGGDRYRRRMGWGKRSEPQVSDISYLLSAVDSLSQNPPGNNGDDMDRPNRGWGKRFSGSDMASTMDKRGWGKRSTTLDLEEVKRAMGWGKRSFFNESPVRRAMGWGKRERAPAGWGKRNQILVPELKKGLGWGKRILKSDDVADVEDAPQMDYNRRFLPGNSSASATDLSSPVSNKESTDIRDKSAQCQNNIEAFSRMLDMFVKILTYESCDLEREVISKMLAQVRMSLLID</sequence>